<gene>
    <name evidence="1" type="ORF">FRZ06_12885</name>
</gene>
<protein>
    <submittedName>
        <fullName evidence="1">MFS transporter</fullName>
    </submittedName>
</protein>
<dbReference type="Proteomes" id="UP000594014">
    <property type="component" value="Chromosome"/>
</dbReference>
<accession>A0ACD1AD08</accession>
<keyword evidence="2" id="KW-1185">Reference proteome</keyword>
<name>A0ACD1AD08_9FIRM</name>
<dbReference type="EMBL" id="CP042469">
    <property type="protein sequence ID" value="QOX64169.1"/>
    <property type="molecule type" value="Genomic_DNA"/>
</dbReference>
<evidence type="ECO:0000313" key="1">
    <source>
        <dbReference type="EMBL" id="QOX64169.1"/>
    </source>
</evidence>
<reference evidence="1" key="1">
    <citation type="submission" date="2019-08" db="EMBL/GenBank/DDBJ databases">
        <title>Genome sequence of Clostridiales bacterium MT110.</title>
        <authorList>
            <person name="Cao J."/>
        </authorList>
    </citation>
    <scope>NUCLEOTIDE SEQUENCE</scope>
    <source>
        <strain evidence="1">MT110</strain>
    </source>
</reference>
<proteinExistence type="predicted"/>
<evidence type="ECO:0000313" key="2">
    <source>
        <dbReference type="Proteomes" id="UP000594014"/>
    </source>
</evidence>
<organism evidence="1 2">
    <name type="scientific">Anoxybacterium hadale</name>
    <dbReference type="NCBI Taxonomy" id="3408580"/>
    <lineage>
        <taxon>Bacteria</taxon>
        <taxon>Bacillati</taxon>
        <taxon>Bacillota</taxon>
        <taxon>Clostridia</taxon>
        <taxon>Peptostreptococcales</taxon>
        <taxon>Anaerovoracaceae</taxon>
        <taxon>Anoxybacterium</taxon>
    </lineage>
</organism>
<sequence length="437" mass="46767">METQQTKKQLASENTNIKFGKAGWGIILYCGAMFFFLIGFSIDGLNIVAPAFAAKTGIDYADVLSVATIAGFIGILSYILIGRINVKIGARVTSGICMIGAGLSYIYWGSTETLFTYGVGLTLVTSFINGAAYIAGGALVAQWFPKKKGLVNGFTTMGHNLGSAFYVPLIAFLIGAFQMAKGMTFTGIAGIVLGLIGLAFIRNLPQDKGLYPDNVTKEVFESEYCTESVGEGKLWTLGKVLKTKEVWLVSLVIGINQLVTTGVMSQLVVRNMGIGFSQAKAISLMTMCACVGVAGSYLFGFIDQKFGVKKAIIIFLVWYSAALAVNVTDTVMGVYISVGMVGIAIGAAANFIVSLPASVFGRHGFAEVYAAYFPIMQAVLMTNYIINAQAIRITGSLRGAYLVYIGLLIVNIIIISSINVKKYNKDYLAEDQALGKR</sequence>